<gene>
    <name evidence="1" type="ORF">ACFS1K_02735</name>
</gene>
<proteinExistence type="predicted"/>
<comment type="caution">
    <text evidence="1">The sequence shown here is derived from an EMBL/GenBank/DDBJ whole genome shotgun (WGS) entry which is preliminary data.</text>
</comment>
<sequence>MGKILFYGVVFFMVLSCKQETGKEVDLDTQETFFSVDSLPKPVAVNVKAVEILKDWQAFKDMETAFESLYRVANREDLTLVIEDLIEKQKLLENSEYPAVFNKSQIKSRQKVFQTFILKTKRDLQYFVNAKESTLEMIAAYNAYRNQFNVLMNSELDLNLIMNE</sequence>
<accession>A0ABW5VBF9</accession>
<evidence type="ECO:0000313" key="1">
    <source>
        <dbReference type="EMBL" id="MFD2788671.1"/>
    </source>
</evidence>
<reference evidence="2" key="1">
    <citation type="journal article" date="2019" name="Int. J. Syst. Evol. Microbiol.">
        <title>The Global Catalogue of Microorganisms (GCM) 10K type strain sequencing project: providing services to taxonomists for standard genome sequencing and annotation.</title>
        <authorList>
            <consortium name="The Broad Institute Genomics Platform"/>
            <consortium name="The Broad Institute Genome Sequencing Center for Infectious Disease"/>
            <person name="Wu L."/>
            <person name="Ma J."/>
        </authorList>
    </citation>
    <scope>NUCLEOTIDE SEQUENCE [LARGE SCALE GENOMIC DNA]</scope>
    <source>
        <strain evidence="2">KCTC 52924</strain>
    </source>
</reference>
<dbReference type="RefSeq" id="WP_251806926.1">
    <property type="nucleotide sequence ID" value="NZ_CP166679.1"/>
</dbReference>
<organism evidence="1 2">
    <name type="scientific">Arenibacter antarcticus</name>
    <dbReference type="NCBI Taxonomy" id="2040469"/>
    <lineage>
        <taxon>Bacteria</taxon>
        <taxon>Pseudomonadati</taxon>
        <taxon>Bacteroidota</taxon>
        <taxon>Flavobacteriia</taxon>
        <taxon>Flavobacteriales</taxon>
        <taxon>Flavobacteriaceae</taxon>
        <taxon>Arenibacter</taxon>
    </lineage>
</organism>
<keyword evidence="2" id="KW-1185">Reference proteome</keyword>
<dbReference type="PROSITE" id="PS51257">
    <property type="entry name" value="PROKAR_LIPOPROTEIN"/>
    <property type="match status" value="1"/>
</dbReference>
<dbReference type="EMBL" id="JBHUOK010000004">
    <property type="protein sequence ID" value="MFD2788671.1"/>
    <property type="molecule type" value="Genomic_DNA"/>
</dbReference>
<evidence type="ECO:0000313" key="2">
    <source>
        <dbReference type="Proteomes" id="UP001597532"/>
    </source>
</evidence>
<protein>
    <submittedName>
        <fullName evidence="1">Uncharacterized protein</fullName>
    </submittedName>
</protein>
<name>A0ABW5VBF9_9FLAO</name>
<dbReference type="Proteomes" id="UP001597532">
    <property type="component" value="Unassembled WGS sequence"/>
</dbReference>